<dbReference type="Pfam" id="PF13462">
    <property type="entry name" value="Thioredoxin_4"/>
    <property type="match status" value="1"/>
</dbReference>
<keyword evidence="6" id="KW-0472">Membrane</keyword>
<evidence type="ECO:0000256" key="1">
    <source>
        <dbReference type="ARBA" id="ARBA00005791"/>
    </source>
</evidence>
<evidence type="ECO:0000313" key="9">
    <source>
        <dbReference type="Proteomes" id="UP000034231"/>
    </source>
</evidence>
<name>A0A0G0HZ30_9BACT</name>
<gene>
    <name evidence="8" type="ORF">US68_C0036G0005</name>
</gene>
<dbReference type="InterPro" id="IPR012336">
    <property type="entry name" value="Thioredoxin-like_fold"/>
</dbReference>
<evidence type="ECO:0000259" key="7">
    <source>
        <dbReference type="PROSITE" id="PS51352"/>
    </source>
</evidence>
<comment type="caution">
    <text evidence="8">The sequence shown here is derived from an EMBL/GenBank/DDBJ whole genome shotgun (WGS) entry which is preliminary data.</text>
</comment>
<reference evidence="8 9" key="1">
    <citation type="journal article" date="2015" name="Nature">
        <title>rRNA introns, odd ribosomes, and small enigmatic genomes across a large radiation of phyla.</title>
        <authorList>
            <person name="Brown C.T."/>
            <person name="Hug L.A."/>
            <person name="Thomas B.C."/>
            <person name="Sharon I."/>
            <person name="Castelle C.J."/>
            <person name="Singh A."/>
            <person name="Wilkins M.J."/>
            <person name="Williams K.H."/>
            <person name="Banfield J.F."/>
        </authorList>
    </citation>
    <scope>NUCLEOTIDE SEQUENCE [LARGE SCALE GENOMIC DNA]</scope>
</reference>
<proteinExistence type="inferred from homology"/>
<keyword evidence="3" id="KW-0560">Oxidoreductase</keyword>
<keyword evidence="6" id="KW-0812">Transmembrane</keyword>
<dbReference type="PANTHER" id="PTHR13887:SF14">
    <property type="entry name" value="DISULFIDE BOND FORMATION PROTEIN D"/>
    <property type="match status" value="1"/>
</dbReference>
<protein>
    <submittedName>
        <fullName evidence="8">Protein-disulfide isomerase</fullName>
    </submittedName>
</protein>
<keyword evidence="8" id="KW-0413">Isomerase</keyword>
<feature type="domain" description="Thioredoxin" evidence="7">
    <location>
        <begin position="29"/>
        <end position="223"/>
    </location>
</feature>
<dbReference type="GO" id="GO:0016853">
    <property type="term" value="F:isomerase activity"/>
    <property type="evidence" value="ECO:0007669"/>
    <property type="project" value="UniProtKB-KW"/>
</dbReference>
<evidence type="ECO:0000256" key="5">
    <source>
        <dbReference type="ARBA" id="ARBA00023284"/>
    </source>
</evidence>
<keyword evidence="4" id="KW-1015">Disulfide bond</keyword>
<keyword evidence="5" id="KW-0676">Redox-active center</keyword>
<dbReference type="SUPFAM" id="SSF52833">
    <property type="entry name" value="Thioredoxin-like"/>
    <property type="match status" value="1"/>
</dbReference>
<organism evidence="8 9">
    <name type="scientific">Candidatus Shapirobacteria bacterium GW2011_GWE1_38_10</name>
    <dbReference type="NCBI Taxonomy" id="1618488"/>
    <lineage>
        <taxon>Bacteria</taxon>
        <taxon>Candidatus Shapironibacteriota</taxon>
    </lineage>
</organism>
<accession>A0A0G0HZ30</accession>
<dbReference type="PANTHER" id="PTHR13887">
    <property type="entry name" value="GLUTATHIONE S-TRANSFERASE KAPPA"/>
    <property type="match status" value="1"/>
</dbReference>
<dbReference type="InterPro" id="IPR013766">
    <property type="entry name" value="Thioredoxin_domain"/>
</dbReference>
<evidence type="ECO:0000256" key="6">
    <source>
        <dbReference type="SAM" id="Phobius"/>
    </source>
</evidence>
<comment type="similarity">
    <text evidence="1">Belongs to the thioredoxin family. DsbA subfamily.</text>
</comment>
<dbReference type="Gene3D" id="3.40.30.10">
    <property type="entry name" value="Glutaredoxin"/>
    <property type="match status" value="1"/>
</dbReference>
<dbReference type="PROSITE" id="PS51352">
    <property type="entry name" value="THIOREDOXIN_2"/>
    <property type="match status" value="1"/>
</dbReference>
<dbReference type="PATRIC" id="fig|1618488.3.peg.1045"/>
<dbReference type="Proteomes" id="UP000034231">
    <property type="component" value="Unassembled WGS sequence"/>
</dbReference>
<dbReference type="AlphaFoldDB" id="A0A0G0HZ30"/>
<keyword evidence="2" id="KW-0732">Signal</keyword>
<keyword evidence="6" id="KW-1133">Transmembrane helix</keyword>
<dbReference type="GO" id="GO:0016491">
    <property type="term" value="F:oxidoreductase activity"/>
    <property type="evidence" value="ECO:0007669"/>
    <property type="project" value="UniProtKB-KW"/>
</dbReference>
<feature type="transmembrane region" description="Helical" evidence="6">
    <location>
        <begin position="6"/>
        <end position="25"/>
    </location>
</feature>
<evidence type="ECO:0000313" key="8">
    <source>
        <dbReference type="EMBL" id="KKQ48348.1"/>
    </source>
</evidence>
<sequence>MLKDKFVLSIIGVTILIMVGAVFYFSKIDSSATVNPDGSVAVSDENKKLLEVVSDDYIKGNKDATVTLVEYLDFECEACGAYYPLVKQLSEEFKNDVRFVNRYFPLPGHKNGMPAALAVEAAARQGKYWEMHDLLFDNQKSWGEKQTPDPAIFEGYAKQVGLNMDQYKKDVASPEVRDRVNRDKNSGTKIGVSGTPSFYLNGEKIPNPKTIADFKTFIQAAILKAPKQTTDGAGEKVHEHADLALFINGTKTLLQSRPEFFEKDPDIHSHKDTEEVIHKHKTGVTLGQLIDSWKTNLPNKVEWYLNGSKQNDDFRKYEFKDLDRITLSFSDSDFSPTTKQISEVTDRACVYSEKCPERGKPPTENCVGGLGTDC</sequence>
<evidence type="ECO:0000256" key="2">
    <source>
        <dbReference type="ARBA" id="ARBA00022729"/>
    </source>
</evidence>
<dbReference type="EMBL" id="LBTX01000036">
    <property type="protein sequence ID" value="KKQ48348.1"/>
    <property type="molecule type" value="Genomic_DNA"/>
</dbReference>
<evidence type="ECO:0000256" key="3">
    <source>
        <dbReference type="ARBA" id="ARBA00023002"/>
    </source>
</evidence>
<dbReference type="InterPro" id="IPR036249">
    <property type="entry name" value="Thioredoxin-like_sf"/>
</dbReference>
<evidence type="ECO:0000256" key="4">
    <source>
        <dbReference type="ARBA" id="ARBA00023157"/>
    </source>
</evidence>